<protein>
    <submittedName>
        <fullName evidence="1">Uncharacterized protein</fullName>
    </submittedName>
</protein>
<dbReference type="Proteomes" id="UP000465266">
    <property type="component" value="Unassembled WGS sequence"/>
</dbReference>
<name>A0ABQ1BAC5_9EURO</name>
<proteinExistence type="predicted"/>
<dbReference type="EMBL" id="BLKG01000111">
    <property type="protein sequence ID" value="GFF95397.1"/>
    <property type="molecule type" value="Genomic_DNA"/>
</dbReference>
<sequence>MLAIARRSAGRYAGAKADDVEDRVDKAAHEAITGVVVEATNDYVRMAAEFGSGSGTMELPDLVARAVTYGLDDCADIRAFSEDDLVSIISDAISSDMFSLTWLAGCAWASVLERQKLGMAVVLESLVQQSTRLEALSDTARFTIEQFSKRDIQDYVGEIIEATWEAIDSARCWVAVIIRQGLGLAMMSRMAKSAELDSHENFGSLRVLVYDSMELLAGAFSVISEYPPNWEWAALMRSITHHYRAAEQGRQLTDVVGITPEVKFRALPEYNEWSGFYHIERGNG</sequence>
<evidence type="ECO:0000313" key="1">
    <source>
        <dbReference type="EMBL" id="GFF95397.1"/>
    </source>
</evidence>
<reference evidence="1 2" key="1">
    <citation type="submission" date="2020-01" db="EMBL/GenBank/DDBJ databases">
        <title>Draft genome sequence of Aspergillus udagawae IFM 53868.</title>
        <authorList>
            <person name="Takahashi H."/>
            <person name="Yaguchi T."/>
        </authorList>
    </citation>
    <scope>NUCLEOTIDE SEQUENCE [LARGE SCALE GENOMIC DNA]</scope>
    <source>
        <strain evidence="1 2">IFM 53868</strain>
    </source>
</reference>
<evidence type="ECO:0000313" key="2">
    <source>
        <dbReference type="Proteomes" id="UP000465266"/>
    </source>
</evidence>
<comment type="caution">
    <text evidence="1">The sequence shown here is derived from an EMBL/GenBank/DDBJ whole genome shotgun (WGS) entry which is preliminary data.</text>
</comment>
<accession>A0ABQ1BAC5</accession>
<organism evidence="1 2">
    <name type="scientific">Aspergillus udagawae</name>
    <dbReference type="NCBI Taxonomy" id="91492"/>
    <lineage>
        <taxon>Eukaryota</taxon>
        <taxon>Fungi</taxon>
        <taxon>Dikarya</taxon>
        <taxon>Ascomycota</taxon>
        <taxon>Pezizomycotina</taxon>
        <taxon>Eurotiomycetes</taxon>
        <taxon>Eurotiomycetidae</taxon>
        <taxon>Eurotiales</taxon>
        <taxon>Aspergillaceae</taxon>
        <taxon>Aspergillus</taxon>
        <taxon>Aspergillus subgen. Fumigati</taxon>
    </lineage>
</organism>
<gene>
    <name evidence="1" type="ORF">IFM53868_08003</name>
</gene>
<keyword evidence="2" id="KW-1185">Reference proteome</keyword>